<evidence type="ECO:0000256" key="7">
    <source>
        <dbReference type="ARBA" id="ARBA00022967"/>
    </source>
</evidence>
<evidence type="ECO:0000256" key="9">
    <source>
        <dbReference type="ARBA" id="ARBA00023055"/>
    </source>
</evidence>
<dbReference type="InterPro" id="IPR027417">
    <property type="entry name" value="P-loop_NTPase"/>
</dbReference>
<feature type="domain" description="ABC transmembrane type-1" evidence="13">
    <location>
        <begin position="28"/>
        <end position="310"/>
    </location>
</feature>
<evidence type="ECO:0000313" key="14">
    <source>
        <dbReference type="EMBL" id="HGU31376.1"/>
    </source>
</evidence>
<dbReference type="InterPro" id="IPR039421">
    <property type="entry name" value="Type_1_exporter"/>
</dbReference>
<feature type="domain" description="ABC transporter" evidence="12">
    <location>
        <begin position="344"/>
        <end position="577"/>
    </location>
</feature>
<proteinExistence type="predicted"/>
<dbReference type="PROSITE" id="PS50893">
    <property type="entry name" value="ABC_TRANSPORTER_2"/>
    <property type="match status" value="1"/>
</dbReference>
<keyword evidence="3" id="KW-1003">Cell membrane</keyword>
<dbReference type="InterPro" id="IPR036640">
    <property type="entry name" value="ABC1_TM_sf"/>
</dbReference>
<dbReference type="PROSITE" id="PS00211">
    <property type="entry name" value="ABC_TRANSPORTER_1"/>
    <property type="match status" value="1"/>
</dbReference>
<dbReference type="InterPro" id="IPR003593">
    <property type="entry name" value="AAA+_ATPase"/>
</dbReference>
<keyword evidence="8 11" id="KW-1133">Transmembrane helix</keyword>
<feature type="transmembrane region" description="Helical" evidence="11">
    <location>
        <begin position="27"/>
        <end position="49"/>
    </location>
</feature>
<accession>A0A7C4RQJ1</accession>
<keyword evidence="7" id="KW-1278">Translocase</keyword>
<dbReference type="InterPro" id="IPR011917">
    <property type="entry name" value="ABC_transpr_lipidA"/>
</dbReference>
<keyword evidence="5" id="KW-0547">Nucleotide-binding</keyword>
<evidence type="ECO:0000256" key="11">
    <source>
        <dbReference type="SAM" id="Phobius"/>
    </source>
</evidence>
<dbReference type="EMBL" id="DSUH01000018">
    <property type="protein sequence ID" value="HGU31376.1"/>
    <property type="molecule type" value="Genomic_DNA"/>
</dbReference>
<keyword evidence="6 14" id="KW-0067">ATP-binding</keyword>
<evidence type="ECO:0000259" key="12">
    <source>
        <dbReference type="PROSITE" id="PS50893"/>
    </source>
</evidence>
<organism evidence="14">
    <name type="scientific">Desulfatirhabdium butyrativorans</name>
    <dbReference type="NCBI Taxonomy" id="340467"/>
    <lineage>
        <taxon>Bacteria</taxon>
        <taxon>Pseudomonadati</taxon>
        <taxon>Thermodesulfobacteriota</taxon>
        <taxon>Desulfobacteria</taxon>
        <taxon>Desulfobacterales</taxon>
        <taxon>Desulfatirhabdiaceae</taxon>
        <taxon>Desulfatirhabdium</taxon>
    </lineage>
</organism>
<dbReference type="InterPro" id="IPR003439">
    <property type="entry name" value="ABC_transporter-like_ATP-bd"/>
</dbReference>
<dbReference type="InterPro" id="IPR011527">
    <property type="entry name" value="ABC1_TM_dom"/>
</dbReference>
<evidence type="ECO:0000256" key="3">
    <source>
        <dbReference type="ARBA" id="ARBA00022475"/>
    </source>
</evidence>
<reference evidence="14" key="1">
    <citation type="journal article" date="2020" name="mSystems">
        <title>Genome- and Community-Level Interaction Insights into Carbon Utilization and Element Cycling Functions of Hydrothermarchaeota in Hydrothermal Sediment.</title>
        <authorList>
            <person name="Zhou Z."/>
            <person name="Liu Y."/>
            <person name="Xu W."/>
            <person name="Pan J."/>
            <person name="Luo Z.H."/>
            <person name="Li M."/>
        </authorList>
    </citation>
    <scope>NUCLEOTIDE SEQUENCE [LARGE SCALE GENOMIC DNA]</scope>
    <source>
        <strain evidence="14">SpSt-477</strain>
    </source>
</reference>
<dbReference type="CDD" id="cd18552">
    <property type="entry name" value="ABC_6TM_MsbA_like"/>
    <property type="match status" value="1"/>
</dbReference>
<dbReference type="Pfam" id="PF00664">
    <property type="entry name" value="ABC_membrane"/>
    <property type="match status" value="1"/>
</dbReference>
<protein>
    <submittedName>
        <fullName evidence="14">Lipid A export permease/ATP-binding protein MsbA</fullName>
    </submittedName>
</protein>
<name>A0A7C4RQJ1_9BACT</name>
<evidence type="ECO:0000256" key="10">
    <source>
        <dbReference type="ARBA" id="ARBA00023136"/>
    </source>
</evidence>
<dbReference type="FunFam" id="3.40.50.300:FF:000287">
    <property type="entry name" value="Multidrug ABC transporter ATP-binding protein"/>
    <property type="match status" value="1"/>
</dbReference>
<dbReference type="GO" id="GO:0015421">
    <property type="term" value="F:ABC-type oligopeptide transporter activity"/>
    <property type="evidence" value="ECO:0007669"/>
    <property type="project" value="TreeGrafter"/>
</dbReference>
<dbReference type="GO" id="GO:0005524">
    <property type="term" value="F:ATP binding"/>
    <property type="evidence" value="ECO:0007669"/>
    <property type="project" value="UniProtKB-KW"/>
</dbReference>
<dbReference type="PROSITE" id="PS50929">
    <property type="entry name" value="ABC_TM1F"/>
    <property type="match status" value="1"/>
</dbReference>
<dbReference type="NCBIfam" id="TIGR02203">
    <property type="entry name" value="MsbA_lipidA"/>
    <property type="match status" value="1"/>
</dbReference>
<evidence type="ECO:0000256" key="1">
    <source>
        <dbReference type="ARBA" id="ARBA00004651"/>
    </source>
</evidence>
<dbReference type="Gene3D" id="3.40.50.300">
    <property type="entry name" value="P-loop containing nucleotide triphosphate hydrolases"/>
    <property type="match status" value="1"/>
</dbReference>
<sequence>MSAFPLPPIRSRYRQLLSLIRDAWPRLLMAMGCMLVMAGATSATAFLVKPVLDDIFFKQDLVMLKFIPIVVVCIYLLRGLSMVGQEYLMNHVGQNIVRKLRNQLYDRIQDLPLSFFQEERTGVLMSRITNDVTIIKNMVSTAVTASLRDCFSIVGLIGVILYRDWKLALYALLILPVAFYPVVQFGRRVRRVSTGCQEAMAEMNAFLHETFAGNKIVKAFGMETYEKERFHRKTFDLYRLEMKAVLVRALSSPVMEFLAGLGIAFIIWYGGYRVISGTSTAGTFFSFMAAVLMLYDPVKKLSGLNNTLQEGLAAADRVFEIIEKPSEIQEAEHPVILPKTPHAVRFRDVWFGYGSTMVLRGIHLRVKAGEVLALVGMSGGGKTSLVNLIPRFYDVSRGAILIDGIDIRQISIRSLREQIAIVTQEPILFNDTIRNNIAYGNPNASLEQIEDAARAAYAWEFIDKLPDRFDANIGELGSRLSGGEKQRICIARALLKDAPILILDEATSSLDSEAERLVQQALENLMRGRTTFVIAHRLSTITYASRIVVLVNGEIVEEGTHAELIEKRGEYWKLLQMQTGM</sequence>
<dbReference type="GO" id="GO:0016887">
    <property type="term" value="F:ATP hydrolysis activity"/>
    <property type="evidence" value="ECO:0007669"/>
    <property type="project" value="InterPro"/>
</dbReference>
<dbReference type="Gene3D" id="1.20.1560.10">
    <property type="entry name" value="ABC transporter type 1, transmembrane domain"/>
    <property type="match status" value="1"/>
</dbReference>
<dbReference type="SMART" id="SM00382">
    <property type="entry name" value="AAA"/>
    <property type="match status" value="1"/>
</dbReference>
<feature type="transmembrane region" description="Helical" evidence="11">
    <location>
        <begin position="274"/>
        <end position="295"/>
    </location>
</feature>
<comment type="subcellular location">
    <subcellularLocation>
        <location evidence="1">Cell membrane</location>
        <topology evidence="1">Multi-pass membrane protein</topology>
    </subcellularLocation>
</comment>
<keyword evidence="2" id="KW-0813">Transport</keyword>
<dbReference type="PANTHER" id="PTHR43394:SF1">
    <property type="entry name" value="ATP-BINDING CASSETTE SUB-FAMILY B MEMBER 10, MITOCHONDRIAL"/>
    <property type="match status" value="1"/>
</dbReference>
<comment type="caution">
    <text evidence="14">The sequence shown here is derived from an EMBL/GenBank/DDBJ whole genome shotgun (WGS) entry which is preliminary data.</text>
</comment>
<evidence type="ECO:0000256" key="5">
    <source>
        <dbReference type="ARBA" id="ARBA00022741"/>
    </source>
</evidence>
<dbReference type="SUPFAM" id="SSF52540">
    <property type="entry name" value="P-loop containing nucleoside triphosphate hydrolases"/>
    <property type="match status" value="1"/>
</dbReference>
<dbReference type="GO" id="GO:0034040">
    <property type="term" value="F:ATPase-coupled lipid transmembrane transporter activity"/>
    <property type="evidence" value="ECO:0007669"/>
    <property type="project" value="InterPro"/>
</dbReference>
<dbReference type="Pfam" id="PF00005">
    <property type="entry name" value="ABC_tran"/>
    <property type="match status" value="1"/>
</dbReference>
<dbReference type="GO" id="GO:0005886">
    <property type="term" value="C:plasma membrane"/>
    <property type="evidence" value="ECO:0007669"/>
    <property type="project" value="UniProtKB-SubCell"/>
</dbReference>
<evidence type="ECO:0000256" key="8">
    <source>
        <dbReference type="ARBA" id="ARBA00022989"/>
    </source>
</evidence>
<evidence type="ECO:0000256" key="2">
    <source>
        <dbReference type="ARBA" id="ARBA00022448"/>
    </source>
</evidence>
<keyword evidence="10 11" id="KW-0472">Membrane</keyword>
<evidence type="ECO:0000256" key="6">
    <source>
        <dbReference type="ARBA" id="ARBA00022840"/>
    </source>
</evidence>
<dbReference type="InterPro" id="IPR017871">
    <property type="entry name" value="ABC_transporter-like_CS"/>
</dbReference>
<feature type="transmembrane region" description="Helical" evidence="11">
    <location>
        <begin position="61"/>
        <end position="80"/>
    </location>
</feature>
<keyword evidence="4 11" id="KW-0812">Transmembrane</keyword>
<dbReference type="PANTHER" id="PTHR43394">
    <property type="entry name" value="ATP-DEPENDENT PERMEASE MDL1, MITOCHONDRIAL"/>
    <property type="match status" value="1"/>
</dbReference>
<evidence type="ECO:0000256" key="4">
    <source>
        <dbReference type="ARBA" id="ARBA00022692"/>
    </source>
</evidence>
<feature type="transmembrane region" description="Helical" evidence="11">
    <location>
        <begin position="245"/>
        <end position="268"/>
    </location>
</feature>
<gene>
    <name evidence="14" type="primary">msbA</name>
    <name evidence="14" type="ORF">ENS29_00800</name>
</gene>
<dbReference type="SUPFAM" id="SSF90123">
    <property type="entry name" value="ABC transporter transmembrane region"/>
    <property type="match status" value="1"/>
</dbReference>
<feature type="transmembrane region" description="Helical" evidence="11">
    <location>
        <begin position="167"/>
        <end position="183"/>
    </location>
</feature>
<evidence type="ECO:0000259" key="13">
    <source>
        <dbReference type="PROSITE" id="PS50929"/>
    </source>
</evidence>
<keyword evidence="9" id="KW-0445">Lipid transport</keyword>
<dbReference type="AlphaFoldDB" id="A0A7C4RQJ1"/>